<dbReference type="Pfam" id="PF02321">
    <property type="entry name" value="OEP"/>
    <property type="match status" value="2"/>
</dbReference>
<evidence type="ECO:0000256" key="8">
    <source>
        <dbReference type="SAM" id="SignalP"/>
    </source>
</evidence>
<keyword evidence="8" id="KW-0732">Signal</keyword>
<dbReference type="OrthoDB" id="9813458at2"/>
<evidence type="ECO:0000313" key="9">
    <source>
        <dbReference type="EMBL" id="CAB1371078.1"/>
    </source>
</evidence>
<evidence type="ECO:0000256" key="4">
    <source>
        <dbReference type="ARBA" id="ARBA00022452"/>
    </source>
</evidence>
<evidence type="ECO:0000256" key="2">
    <source>
        <dbReference type="ARBA" id="ARBA00007613"/>
    </source>
</evidence>
<keyword evidence="10" id="KW-1185">Reference proteome</keyword>
<evidence type="ECO:0000256" key="5">
    <source>
        <dbReference type="ARBA" id="ARBA00022692"/>
    </source>
</evidence>
<feature type="signal peptide" evidence="8">
    <location>
        <begin position="1"/>
        <end position="29"/>
    </location>
</feature>
<keyword evidence="7" id="KW-0998">Cell outer membrane</keyword>
<dbReference type="PROSITE" id="PS51318">
    <property type="entry name" value="TAT"/>
    <property type="match status" value="1"/>
</dbReference>
<comment type="similarity">
    <text evidence="2">Belongs to the outer membrane factor (OMF) (TC 1.B.17) family.</text>
</comment>
<protein>
    <submittedName>
        <fullName evidence="9">Channel protein TolC</fullName>
    </submittedName>
</protein>
<dbReference type="RefSeq" id="WP_145770344.1">
    <property type="nucleotide sequence ID" value="NZ_LR778301.1"/>
</dbReference>
<dbReference type="PANTHER" id="PTHR30026">
    <property type="entry name" value="OUTER MEMBRANE PROTEIN TOLC"/>
    <property type="match status" value="1"/>
</dbReference>
<keyword evidence="3" id="KW-0813">Transport</keyword>
<dbReference type="Proteomes" id="UP000515733">
    <property type="component" value="Chromosome"/>
</dbReference>
<organism evidence="9 10">
    <name type="scientific">Denitratisoma oestradiolicum</name>
    <dbReference type="NCBI Taxonomy" id="311182"/>
    <lineage>
        <taxon>Bacteria</taxon>
        <taxon>Pseudomonadati</taxon>
        <taxon>Pseudomonadota</taxon>
        <taxon>Betaproteobacteria</taxon>
        <taxon>Nitrosomonadales</taxon>
        <taxon>Sterolibacteriaceae</taxon>
        <taxon>Denitratisoma</taxon>
    </lineage>
</organism>
<gene>
    <name evidence="9" type="ORF">DENOEST_3924</name>
</gene>
<dbReference type="InterPro" id="IPR006311">
    <property type="entry name" value="TAT_signal"/>
</dbReference>
<dbReference type="NCBIfam" id="TIGR01844">
    <property type="entry name" value="type_I_sec_TolC"/>
    <property type="match status" value="1"/>
</dbReference>
<proteinExistence type="inferred from homology"/>
<reference evidence="9 10" key="1">
    <citation type="submission" date="2020-03" db="EMBL/GenBank/DDBJ databases">
        <authorList>
            <consortium name="Genoscope - CEA"/>
            <person name="William W."/>
        </authorList>
    </citation>
    <scope>NUCLEOTIDE SEQUENCE [LARGE SCALE GENOMIC DNA]</scope>
    <source>
        <strain evidence="10">DSM 16959</strain>
    </source>
</reference>
<evidence type="ECO:0000256" key="6">
    <source>
        <dbReference type="ARBA" id="ARBA00023136"/>
    </source>
</evidence>
<dbReference type="GO" id="GO:0015562">
    <property type="term" value="F:efflux transmembrane transporter activity"/>
    <property type="evidence" value="ECO:0007669"/>
    <property type="project" value="InterPro"/>
</dbReference>
<keyword evidence="6" id="KW-0472">Membrane</keyword>
<accession>A0A6S6YET8</accession>
<feature type="chain" id="PRO_5035183916" evidence="8">
    <location>
        <begin position="30"/>
        <end position="452"/>
    </location>
</feature>
<keyword evidence="4" id="KW-1134">Transmembrane beta strand</keyword>
<dbReference type="PANTHER" id="PTHR30026:SF20">
    <property type="entry name" value="OUTER MEMBRANE PROTEIN TOLC"/>
    <property type="match status" value="1"/>
</dbReference>
<dbReference type="InterPro" id="IPR010130">
    <property type="entry name" value="T1SS_OMP_TolC"/>
</dbReference>
<keyword evidence="5" id="KW-0812">Transmembrane</keyword>
<evidence type="ECO:0000313" key="10">
    <source>
        <dbReference type="Proteomes" id="UP000515733"/>
    </source>
</evidence>
<dbReference type="SUPFAM" id="SSF56954">
    <property type="entry name" value="Outer membrane efflux proteins (OEP)"/>
    <property type="match status" value="1"/>
</dbReference>
<name>A0A6S6YET8_9PROT</name>
<dbReference type="GO" id="GO:1990281">
    <property type="term" value="C:efflux pump complex"/>
    <property type="evidence" value="ECO:0007669"/>
    <property type="project" value="TreeGrafter"/>
</dbReference>
<sequence>MMSQRRSTLRSSALLGSLLCALGSAPALAGVSLRDIYQQAISGDADFAAAAADRDAGQEEANKGRAGLLPTVSLSGTQTHNSTDQRSMTILGMRGNNYDYTSSSYGISLRQPLYRPYNWAGYLQGQSRASHAEAVYESARQDLIVRTVAAYLDVLLAQDNLDLAQAQHQAYVEQLTQAERLFVGGEGTVTDINDAKSRRDSAIAQELEATNSLEVARRALERITGQEPQALATLAADKPVPQSPEPNDLSQWVAWARSANPAVLALRHGLESARQDVAKAGSEHKPTLDLIASRSKSDSENNVSINTRYDTRAVGVQLNVPLFAGGYVSANVRQAEAGQRKVEQQLESATRKAVLDARQYFLGVNTGVAQINAYRQSVASAESALQSTRKGFQAGVRTSVDILNAQQQLFAAKRDLARSRYGYIMNWLKLKAAVGSLGEADIAHLNGWLAVR</sequence>
<dbReference type="GO" id="GO:0015288">
    <property type="term" value="F:porin activity"/>
    <property type="evidence" value="ECO:0007669"/>
    <property type="project" value="TreeGrafter"/>
</dbReference>
<evidence type="ECO:0000256" key="7">
    <source>
        <dbReference type="ARBA" id="ARBA00023237"/>
    </source>
</evidence>
<evidence type="ECO:0000256" key="1">
    <source>
        <dbReference type="ARBA" id="ARBA00004442"/>
    </source>
</evidence>
<dbReference type="GO" id="GO:0009279">
    <property type="term" value="C:cell outer membrane"/>
    <property type="evidence" value="ECO:0007669"/>
    <property type="project" value="UniProtKB-SubCell"/>
</dbReference>
<dbReference type="KEGG" id="doe:DENOEST_3924"/>
<comment type="subcellular location">
    <subcellularLocation>
        <location evidence="1">Cell outer membrane</location>
    </subcellularLocation>
</comment>
<dbReference type="InterPro" id="IPR003423">
    <property type="entry name" value="OMP_efflux"/>
</dbReference>
<dbReference type="Gene3D" id="1.20.1600.10">
    <property type="entry name" value="Outer membrane efflux proteins (OEP)"/>
    <property type="match status" value="1"/>
</dbReference>
<evidence type="ECO:0000256" key="3">
    <source>
        <dbReference type="ARBA" id="ARBA00022448"/>
    </source>
</evidence>
<dbReference type="InterPro" id="IPR051906">
    <property type="entry name" value="TolC-like"/>
</dbReference>
<dbReference type="EMBL" id="LR778301">
    <property type="protein sequence ID" value="CAB1371078.1"/>
    <property type="molecule type" value="Genomic_DNA"/>
</dbReference>
<dbReference type="AlphaFoldDB" id="A0A6S6YET8"/>